<evidence type="ECO:0000256" key="1">
    <source>
        <dbReference type="ARBA" id="ARBA00001974"/>
    </source>
</evidence>
<comment type="cofactor">
    <cofactor evidence="1 6">
        <name>FAD</name>
        <dbReference type="ChEBI" id="CHEBI:57692"/>
    </cofactor>
</comment>
<dbReference type="GO" id="GO:0050660">
    <property type="term" value="F:flavin adenine dinucleotide binding"/>
    <property type="evidence" value="ECO:0007669"/>
    <property type="project" value="InterPro"/>
</dbReference>
<name>A0A1G8GY75_9MICO</name>
<feature type="domain" description="Acyl-CoA dehydrogenase/oxidase C-terminal" evidence="7">
    <location>
        <begin position="252"/>
        <end position="400"/>
    </location>
</feature>
<dbReference type="FunFam" id="1.10.540.10:FF:000002">
    <property type="entry name" value="Acyl-CoA dehydrogenase FadE19"/>
    <property type="match status" value="1"/>
</dbReference>
<dbReference type="Pfam" id="PF02771">
    <property type="entry name" value="Acyl-CoA_dh_N"/>
    <property type="match status" value="1"/>
</dbReference>
<dbReference type="PIRSF" id="PIRSF016578">
    <property type="entry name" value="HsaA"/>
    <property type="match status" value="1"/>
</dbReference>
<evidence type="ECO:0000259" key="9">
    <source>
        <dbReference type="Pfam" id="PF02771"/>
    </source>
</evidence>
<dbReference type="AlphaFoldDB" id="A0A1G8GY75"/>
<dbReference type="InterPro" id="IPR006089">
    <property type="entry name" value="Acyl-CoA_DH_CS"/>
</dbReference>
<dbReference type="InterPro" id="IPR006091">
    <property type="entry name" value="Acyl-CoA_Oxase/DH_mid-dom"/>
</dbReference>
<dbReference type="RefSeq" id="WP_092506528.1">
    <property type="nucleotide sequence ID" value="NZ_LT629695.1"/>
</dbReference>
<evidence type="ECO:0000259" key="8">
    <source>
        <dbReference type="Pfam" id="PF02770"/>
    </source>
</evidence>
<dbReference type="SUPFAM" id="SSF56645">
    <property type="entry name" value="Acyl-CoA dehydrogenase NM domain-like"/>
    <property type="match status" value="1"/>
</dbReference>
<keyword evidence="11" id="KW-1185">Reference proteome</keyword>
<keyword evidence="5 6" id="KW-0560">Oxidoreductase</keyword>
<dbReference type="PROSITE" id="PS00073">
    <property type="entry name" value="ACYL_COA_DH_2"/>
    <property type="match status" value="1"/>
</dbReference>
<reference evidence="11" key="1">
    <citation type="submission" date="2016-10" db="EMBL/GenBank/DDBJ databases">
        <authorList>
            <person name="Varghese N."/>
            <person name="Submissions S."/>
        </authorList>
    </citation>
    <scope>NUCLEOTIDE SEQUENCE [LARGE SCALE GENOMIC DNA]</scope>
    <source>
        <strain evidence="11">DSM 22002</strain>
    </source>
</reference>
<evidence type="ECO:0000256" key="2">
    <source>
        <dbReference type="ARBA" id="ARBA00009347"/>
    </source>
</evidence>
<dbReference type="InterPro" id="IPR013786">
    <property type="entry name" value="AcylCoA_DH/ox_N"/>
</dbReference>
<dbReference type="PROSITE" id="PS00072">
    <property type="entry name" value="ACYL_COA_DH_1"/>
    <property type="match status" value="1"/>
</dbReference>
<feature type="domain" description="Acyl-CoA oxidase/dehydrogenase middle" evidence="8">
    <location>
        <begin position="138"/>
        <end position="240"/>
    </location>
</feature>
<dbReference type="InterPro" id="IPR046373">
    <property type="entry name" value="Acyl-CoA_Oxase/DH_mid-dom_sf"/>
</dbReference>
<sequence length="407" mass="43490">MTAIDHHVTSSELPVDGTELLDPELQRLAAEVRAFADDVVAPASYEYDTQRRLPIEIIHQMGRMGLFGLPLPTEYGGQGKSYMHLCVAVEQLARVDQSIAVTLEAGLGLGAMPIYRFGTEEQRRTYLPSLARGEGLAAFGLTEAGAGSDAGATKTTATLSDGWWTIDGTKQFITNSGTPITNVVTVTAVTGEVEKRDGTRGPELSTIIVPVPIDGFTALPAYDKVGWHTSDTHPLVFDGVKVPEANLLGERGRGFANFLSILDEGRVAFAALCVGAAQGCLEQAIARAKERVVFGRSIGDNQHIAFTIARMQSRVAAARAVMHDAARRIDAGIPFTKEASLAKLIGSEAAMANAADATQIWGGYGFMNENVVARHYRDARILTLGEGSTEVQLAIIAKQLGFDKSFG</sequence>
<dbReference type="Pfam" id="PF00441">
    <property type="entry name" value="Acyl-CoA_dh_1"/>
    <property type="match status" value="1"/>
</dbReference>
<dbReference type="PANTHER" id="PTHR43884">
    <property type="entry name" value="ACYL-COA DEHYDROGENASE"/>
    <property type="match status" value="1"/>
</dbReference>
<dbReference type="Pfam" id="PF02770">
    <property type="entry name" value="Acyl-CoA_dh_M"/>
    <property type="match status" value="1"/>
</dbReference>
<dbReference type="GO" id="GO:0003995">
    <property type="term" value="F:acyl-CoA dehydrogenase activity"/>
    <property type="evidence" value="ECO:0007669"/>
    <property type="project" value="InterPro"/>
</dbReference>
<dbReference type="OrthoDB" id="2769798at2"/>
<keyword evidence="4 6" id="KW-0274">FAD</keyword>
<dbReference type="InterPro" id="IPR009100">
    <property type="entry name" value="AcylCoA_DH/oxidase_NM_dom_sf"/>
</dbReference>
<dbReference type="Gene3D" id="1.10.540.10">
    <property type="entry name" value="Acyl-CoA dehydrogenase/oxidase, N-terminal domain"/>
    <property type="match status" value="1"/>
</dbReference>
<protein>
    <submittedName>
        <fullName evidence="10">Acyl-CoA dehydrogenase</fullName>
    </submittedName>
</protein>
<dbReference type="InterPro" id="IPR009075">
    <property type="entry name" value="AcylCo_DH/oxidase_C"/>
</dbReference>
<dbReference type="InterPro" id="IPR036250">
    <property type="entry name" value="AcylCo_DH-like_C"/>
</dbReference>
<dbReference type="EMBL" id="LT629695">
    <property type="protein sequence ID" value="SDH99317.1"/>
    <property type="molecule type" value="Genomic_DNA"/>
</dbReference>
<proteinExistence type="inferred from homology"/>
<dbReference type="InterPro" id="IPR037069">
    <property type="entry name" value="AcylCoA_DH/ox_N_sf"/>
</dbReference>
<dbReference type="Gene3D" id="1.20.140.10">
    <property type="entry name" value="Butyryl-CoA Dehydrogenase, subunit A, domain 3"/>
    <property type="match status" value="1"/>
</dbReference>
<dbReference type="PANTHER" id="PTHR43884:SF12">
    <property type="entry name" value="ISOVALERYL-COA DEHYDROGENASE, MITOCHONDRIAL-RELATED"/>
    <property type="match status" value="1"/>
</dbReference>
<dbReference type="STRING" id="399736.SAMN04489720_3123"/>
<accession>A0A1G8GY75</accession>
<evidence type="ECO:0000259" key="7">
    <source>
        <dbReference type="Pfam" id="PF00441"/>
    </source>
</evidence>
<comment type="similarity">
    <text evidence="2 6">Belongs to the acyl-CoA dehydrogenase family.</text>
</comment>
<dbReference type="FunFam" id="1.20.140.10:FF:000001">
    <property type="entry name" value="Acyl-CoA dehydrogenase"/>
    <property type="match status" value="1"/>
</dbReference>
<dbReference type="SUPFAM" id="SSF47203">
    <property type="entry name" value="Acyl-CoA dehydrogenase C-terminal domain-like"/>
    <property type="match status" value="1"/>
</dbReference>
<keyword evidence="3 6" id="KW-0285">Flavoprotein</keyword>
<organism evidence="10 11">
    <name type="scientific">Agrococcus jejuensis</name>
    <dbReference type="NCBI Taxonomy" id="399736"/>
    <lineage>
        <taxon>Bacteria</taxon>
        <taxon>Bacillati</taxon>
        <taxon>Actinomycetota</taxon>
        <taxon>Actinomycetes</taxon>
        <taxon>Micrococcales</taxon>
        <taxon>Microbacteriaceae</taxon>
        <taxon>Agrococcus</taxon>
    </lineage>
</organism>
<evidence type="ECO:0000256" key="4">
    <source>
        <dbReference type="ARBA" id="ARBA00022827"/>
    </source>
</evidence>
<evidence type="ECO:0000256" key="3">
    <source>
        <dbReference type="ARBA" id="ARBA00022630"/>
    </source>
</evidence>
<feature type="domain" description="Acyl-CoA dehydrogenase/oxidase N-terminal" evidence="9">
    <location>
        <begin position="23"/>
        <end position="134"/>
    </location>
</feature>
<evidence type="ECO:0000313" key="11">
    <source>
        <dbReference type="Proteomes" id="UP000198822"/>
    </source>
</evidence>
<evidence type="ECO:0000256" key="6">
    <source>
        <dbReference type="RuleBase" id="RU362125"/>
    </source>
</evidence>
<evidence type="ECO:0000256" key="5">
    <source>
        <dbReference type="ARBA" id="ARBA00023002"/>
    </source>
</evidence>
<evidence type="ECO:0000313" key="10">
    <source>
        <dbReference type="EMBL" id="SDH99317.1"/>
    </source>
</evidence>
<gene>
    <name evidence="10" type="ORF">SAMN04489720_3123</name>
</gene>
<dbReference type="Gene3D" id="2.40.110.10">
    <property type="entry name" value="Butyryl-CoA Dehydrogenase, subunit A, domain 2"/>
    <property type="match status" value="1"/>
</dbReference>
<dbReference type="Proteomes" id="UP000198822">
    <property type="component" value="Chromosome I"/>
</dbReference>